<evidence type="ECO:0000256" key="2">
    <source>
        <dbReference type="ARBA" id="ARBA00022630"/>
    </source>
</evidence>
<gene>
    <name evidence="6" type="ORF">TOPH_04253</name>
</gene>
<keyword evidence="2" id="KW-0285">Flavoprotein</keyword>
<reference evidence="6 7" key="1">
    <citation type="journal article" date="2015" name="BMC Genomics">
        <title>The genome of the truffle-parasite Tolypocladium ophioglossoides and the evolution of antifungal peptaibiotics.</title>
        <authorList>
            <person name="Quandt C.A."/>
            <person name="Bushley K.E."/>
            <person name="Spatafora J.W."/>
        </authorList>
    </citation>
    <scope>NUCLEOTIDE SEQUENCE [LARGE SCALE GENOMIC DNA]</scope>
    <source>
        <strain evidence="6 7">CBS 100239</strain>
    </source>
</reference>
<sequence>MGDIAEHHDLLILGAGLSGINAAHVLREQLPHRKVTILEGRSVIGGTWNFFKYPGFRSDSAMTTFGLKWHPWPHEHKIVSGPEIVSYLEDAARQDRIMDRIRFRHKVTHCEWRDEDQFWRLTVDAEGTEKVFAANFVFLCTGYYSYDRALDTVIPGLDSFAGTVAHPQWWPQDLDYTDKKVVIIGSGATAVTMLPVMAETAAQVTMLQRSPSFVLSIPSRSAAEKLLREVLPRSWTDWFCWWKDLGLEIASTQFLIRFPNAGRRALTWLAKQQLPAGVDVNVHFNPRYNPTQQRLCMCPDGDFFKALHRDNCQVVTDVIETVTPGGVLLKSGRTLDADVIVTATGLYFEIMNGMQPIVNGKPIDGGAHYTWRGGMLEALPNMGYILGYVVQSWTPGADAMTQTLIKVIKRMEDKKATKVVPTLVRYKGMPRKIAVDANSNYLLRAADRIPKVTGEDPWYGRTHWLRDVWSLWFGSMDKGLVYSAVEGKKDI</sequence>
<dbReference type="InterPro" id="IPR020946">
    <property type="entry name" value="Flavin_mOase-like"/>
</dbReference>
<dbReference type="PRINTS" id="PR00411">
    <property type="entry name" value="PNDRDTASEI"/>
</dbReference>
<dbReference type="GO" id="GO:0050661">
    <property type="term" value="F:NADP binding"/>
    <property type="evidence" value="ECO:0007669"/>
    <property type="project" value="InterPro"/>
</dbReference>
<evidence type="ECO:0000256" key="3">
    <source>
        <dbReference type="ARBA" id="ARBA00022827"/>
    </source>
</evidence>
<keyword evidence="7" id="KW-1185">Reference proteome</keyword>
<name>A0A0L0NAE1_TOLOC</name>
<proteinExistence type="predicted"/>
<keyword evidence="4" id="KW-0560">Oxidoreductase</keyword>
<organism evidence="6 7">
    <name type="scientific">Tolypocladium ophioglossoides (strain CBS 100239)</name>
    <name type="common">Snaketongue truffleclub</name>
    <name type="synonym">Elaphocordyceps ophioglossoides</name>
    <dbReference type="NCBI Taxonomy" id="1163406"/>
    <lineage>
        <taxon>Eukaryota</taxon>
        <taxon>Fungi</taxon>
        <taxon>Dikarya</taxon>
        <taxon>Ascomycota</taxon>
        <taxon>Pezizomycotina</taxon>
        <taxon>Sordariomycetes</taxon>
        <taxon>Hypocreomycetidae</taxon>
        <taxon>Hypocreales</taxon>
        <taxon>Ophiocordycipitaceae</taxon>
        <taxon>Tolypocladium</taxon>
    </lineage>
</organism>
<dbReference type="SUPFAM" id="SSF51905">
    <property type="entry name" value="FAD/NAD(P)-binding domain"/>
    <property type="match status" value="2"/>
</dbReference>
<dbReference type="InterPro" id="IPR036188">
    <property type="entry name" value="FAD/NAD-bd_sf"/>
</dbReference>
<dbReference type="EMBL" id="LFRF01000010">
    <property type="protein sequence ID" value="KND90994.1"/>
    <property type="molecule type" value="Genomic_DNA"/>
</dbReference>
<dbReference type="Proteomes" id="UP000036947">
    <property type="component" value="Unassembled WGS sequence"/>
</dbReference>
<dbReference type="Pfam" id="PF00743">
    <property type="entry name" value="FMO-like"/>
    <property type="match status" value="1"/>
</dbReference>
<dbReference type="InterPro" id="IPR051820">
    <property type="entry name" value="FAD-binding_MO"/>
</dbReference>
<comment type="cofactor">
    <cofactor evidence="1">
        <name>FAD</name>
        <dbReference type="ChEBI" id="CHEBI:57692"/>
    </cofactor>
</comment>
<dbReference type="Gene3D" id="3.50.50.60">
    <property type="entry name" value="FAD/NAD(P)-binding domain"/>
    <property type="match status" value="2"/>
</dbReference>
<dbReference type="GO" id="GO:0050660">
    <property type="term" value="F:flavin adenine dinucleotide binding"/>
    <property type="evidence" value="ECO:0007669"/>
    <property type="project" value="InterPro"/>
</dbReference>
<evidence type="ECO:0000313" key="7">
    <source>
        <dbReference type="Proteomes" id="UP000036947"/>
    </source>
</evidence>
<evidence type="ECO:0000256" key="4">
    <source>
        <dbReference type="ARBA" id="ARBA00023002"/>
    </source>
</evidence>
<dbReference type="OrthoDB" id="66881at2759"/>
<dbReference type="GO" id="GO:0004499">
    <property type="term" value="F:N,N-dimethylaniline monooxygenase activity"/>
    <property type="evidence" value="ECO:0007669"/>
    <property type="project" value="InterPro"/>
</dbReference>
<dbReference type="PANTHER" id="PTHR43872:SF1">
    <property type="entry name" value="MONOOXYGENASE, PUTATIVE (AFU_ORTHOLOGUE AFUA_8G02570)-RELATED"/>
    <property type="match status" value="1"/>
</dbReference>
<evidence type="ECO:0000256" key="1">
    <source>
        <dbReference type="ARBA" id="ARBA00001974"/>
    </source>
</evidence>
<dbReference type="AlphaFoldDB" id="A0A0L0NAE1"/>
<comment type="caution">
    <text evidence="6">The sequence shown here is derived from an EMBL/GenBank/DDBJ whole genome shotgun (WGS) entry which is preliminary data.</text>
</comment>
<evidence type="ECO:0000313" key="6">
    <source>
        <dbReference type="EMBL" id="KND90994.1"/>
    </source>
</evidence>
<dbReference type="PANTHER" id="PTHR43872">
    <property type="entry name" value="MONOOXYGENASE, PUTATIVE (AFU_ORTHOLOGUE AFUA_8G02570)-RELATED"/>
    <property type="match status" value="1"/>
</dbReference>
<evidence type="ECO:0000256" key="5">
    <source>
        <dbReference type="ARBA" id="ARBA00023033"/>
    </source>
</evidence>
<protein>
    <submittedName>
        <fullName evidence="6">FAD-containing monooxygenase EthA</fullName>
    </submittedName>
</protein>
<accession>A0A0L0NAE1</accession>
<keyword evidence="3" id="KW-0274">FAD</keyword>
<keyword evidence="5 6" id="KW-0503">Monooxygenase</keyword>